<dbReference type="PANTHER" id="PTHR35038">
    <property type="entry name" value="DISSIMILATORY SULFITE REDUCTASE SIRA"/>
    <property type="match status" value="1"/>
</dbReference>
<evidence type="ECO:0000259" key="3">
    <source>
        <dbReference type="Pfam" id="PF09699"/>
    </source>
</evidence>
<evidence type="ECO:0000313" key="4">
    <source>
        <dbReference type="EMBL" id="SVB32820.1"/>
    </source>
</evidence>
<dbReference type="Pfam" id="PF09699">
    <property type="entry name" value="Paired_CXXCH_1"/>
    <property type="match status" value="1"/>
</dbReference>
<dbReference type="SUPFAM" id="SSF48695">
    <property type="entry name" value="Multiheme cytochromes"/>
    <property type="match status" value="1"/>
</dbReference>
<reference evidence="4" key="1">
    <citation type="submission" date="2018-05" db="EMBL/GenBank/DDBJ databases">
        <authorList>
            <person name="Lanie J.A."/>
            <person name="Ng W.-L."/>
            <person name="Kazmierczak K.M."/>
            <person name="Andrzejewski T.M."/>
            <person name="Davidsen T.M."/>
            <person name="Wayne K.J."/>
            <person name="Tettelin H."/>
            <person name="Glass J.I."/>
            <person name="Rusch D."/>
            <person name="Podicherti R."/>
            <person name="Tsui H.-C.T."/>
            <person name="Winkler M.E."/>
        </authorList>
    </citation>
    <scope>NUCLEOTIDE SEQUENCE</scope>
</reference>
<keyword evidence="2" id="KW-1133">Transmembrane helix</keyword>
<evidence type="ECO:0000256" key="1">
    <source>
        <dbReference type="ARBA" id="ARBA00022729"/>
    </source>
</evidence>
<name>A0A382D320_9ZZZZ</name>
<dbReference type="Gene3D" id="3.90.10.10">
    <property type="entry name" value="Cytochrome C3"/>
    <property type="match status" value="1"/>
</dbReference>
<dbReference type="EMBL" id="UINC01037396">
    <property type="protein sequence ID" value="SVB32820.1"/>
    <property type="molecule type" value="Genomic_DNA"/>
</dbReference>
<dbReference type="PANTHER" id="PTHR35038:SF8">
    <property type="entry name" value="C-TYPE POLYHEME CYTOCHROME OMCC"/>
    <property type="match status" value="1"/>
</dbReference>
<dbReference type="InterPro" id="IPR036280">
    <property type="entry name" value="Multihaem_cyt_sf"/>
</dbReference>
<accession>A0A382D320</accession>
<organism evidence="4">
    <name type="scientific">marine metagenome</name>
    <dbReference type="NCBI Taxonomy" id="408172"/>
    <lineage>
        <taxon>unclassified sequences</taxon>
        <taxon>metagenomes</taxon>
        <taxon>ecological metagenomes</taxon>
    </lineage>
</organism>
<keyword evidence="2" id="KW-0812">Transmembrane</keyword>
<keyword evidence="2" id="KW-0472">Membrane</keyword>
<feature type="domain" description="Doubled CXXCH motif" evidence="3">
    <location>
        <begin position="116"/>
        <end position="147"/>
    </location>
</feature>
<dbReference type="InterPro" id="IPR010177">
    <property type="entry name" value="Paired_CXXCH_1"/>
</dbReference>
<sequence length="265" mass="29516">MLYLMLFLVFLLPATVVGQPSNTCVLCHASLEQEAMAAPVPEWRGSVHQVAGIACQECHGGFAISMIREASHDVEAGFKGELQSEQVHEACGTCHEIQMTNYLASPHGLEGGLWPSCIDCHGSHNIRQPQVAEISIPDNCEDCHENATLDQFVTVVNGILDPISETRKAALELRSTGVPVDQILGQVDRIRNTYRERASHVFLFDTIIPIADLFQDSLKNVERDLLFVREEVSTRRKFGWILAIFCVVVAGFLWLYRRSLPDEKG</sequence>
<proteinExistence type="predicted"/>
<keyword evidence="1" id="KW-0732">Signal</keyword>
<dbReference type="InterPro" id="IPR051829">
    <property type="entry name" value="Multiheme_Cytochr_ET"/>
</dbReference>
<dbReference type="AlphaFoldDB" id="A0A382D320"/>
<feature type="transmembrane region" description="Helical" evidence="2">
    <location>
        <begin position="238"/>
        <end position="256"/>
    </location>
</feature>
<gene>
    <name evidence="4" type="ORF">METZ01_LOCUS185674</name>
</gene>
<protein>
    <recommendedName>
        <fullName evidence="3">Doubled CXXCH motif domain-containing protein</fullName>
    </recommendedName>
</protein>
<evidence type="ECO:0000256" key="2">
    <source>
        <dbReference type="SAM" id="Phobius"/>
    </source>
</evidence>